<dbReference type="InterPro" id="IPR005702">
    <property type="entry name" value="Wzc-like_C"/>
</dbReference>
<evidence type="ECO:0000256" key="2">
    <source>
        <dbReference type="ARBA" id="ARBA00022840"/>
    </source>
</evidence>
<dbReference type="InterPro" id="IPR050445">
    <property type="entry name" value="Bact_polysacc_biosynth/exp"/>
</dbReference>
<comment type="caution">
    <text evidence="3">The sequence shown here is derived from an EMBL/GenBank/DDBJ whole genome shotgun (WGS) entry which is preliminary data.</text>
</comment>
<dbReference type="SUPFAM" id="SSF160246">
    <property type="entry name" value="EspE N-terminal domain-like"/>
    <property type="match status" value="1"/>
</dbReference>
<gene>
    <name evidence="3" type="ORF">H4F90_11100</name>
</gene>
<dbReference type="EC" id="2.7.10.2" evidence="3"/>
<keyword evidence="3" id="KW-0808">Transferase</keyword>
<evidence type="ECO:0000256" key="1">
    <source>
        <dbReference type="ARBA" id="ARBA00022741"/>
    </source>
</evidence>
<dbReference type="EMBL" id="JACIVI010000004">
    <property type="protein sequence ID" value="MBB1162525.1"/>
    <property type="molecule type" value="Genomic_DNA"/>
</dbReference>
<dbReference type="PANTHER" id="PTHR32309">
    <property type="entry name" value="TYROSINE-PROTEIN KINASE"/>
    <property type="match status" value="1"/>
</dbReference>
<accession>A0A839HJF4</accession>
<reference evidence="3 4" key="1">
    <citation type="submission" date="2020-08" db="EMBL/GenBank/DDBJ databases">
        <title>Aquariorum lacteus gen. nov., sp. nov., a new member of the family Comamonadaceae, isolated from freshwater aquarium.</title>
        <authorList>
            <person name="Chun S.-J."/>
        </authorList>
    </citation>
    <scope>NUCLEOTIDE SEQUENCE [LARGE SCALE GENOMIC DNA]</scope>
    <source>
        <strain evidence="3 4">SJAQ100</strain>
    </source>
</reference>
<dbReference type="CDD" id="cd05387">
    <property type="entry name" value="BY-kinase"/>
    <property type="match status" value="1"/>
</dbReference>
<proteinExistence type="predicted"/>
<dbReference type="InterPro" id="IPR037257">
    <property type="entry name" value="T2SS_E_N_sf"/>
</dbReference>
<dbReference type="NCBIfam" id="TIGR01007">
    <property type="entry name" value="eps_fam"/>
    <property type="match status" value="1"/>
</dbReference>
<dbReference type="GO" id="GO:0004715">
    <property type="term" value="F:non-membrane spanning protein tyrosine kinase activity"/>
    <property type="evidence" value="ECO:0007669"/>
    <property type="project" value="UniProtKB-EC"/>
</dbReference>
<keyword evidence="2" id="KW-0067">ATP-binding</keyword>
<name>A0A839HJF4_9BURK</name>
<dbReference type="GO" id="GO:0005524">
    <property type="term" value="F:ATP binding"/>
    <property type="evidence" value="ECO:0007669"/>
    <property type="project" value="UniProtKB-KW"/>
</dbReference>
<keyword evidence="3" id="KW-0418">Kinase</keyword>
<organism evidence="3 4">
    <name type="scientific">Aquariibacter albus</name>
    <dbReference type="NCBI Taxonomy" id="2759899"/>
    <lineage>
        <taxon>Bacteria</taxon>
        <taxon>Pseudomonadati</taxon>
        <taxon>Pseudomonadota</taxon>
        <taxon>Betaproteobacteria</taxon>
        <taxon>Burkholderiales</taxon>
        <taxon>Sphaerotilaceae</taxon>
        <taxon>Aquariibacter</taxon>
    </lineage>
</organism>
<evidence type="ECO:0000313" key="4">
    <source>
        <dbReference type="Proteomes" id="UP000586093"/>
    </source>
</evidence>
<dbReference type="PANTHER" id="PTHR32309:SF31">
    <property type="entry name" value="CAPSULAR EXOPOLYSACCHARIDE FAMILY"/>
    <property type="match status" value="1"/>
</dbReference>
<protein>
    <submittedName>
        <fullName evidence="3">Polysaccharide biosynthesis tyrosine autokinase</fullName>
        <ecNumber evidence="3">2.7.10.2</ecNumber>
    </submittedName>
</protein>
<dbReference type="Proteomes" id="UP000586093">
    <property type="component" value="Unassembled WGS sequence"/>
</dbReference>
<keyword evidence="4" id="KW-1185">Reference proteome</keyword>
<dbReference type="Gene3D" id="3.40.50.300">
    <property type="entry name" value="P-loop containing nucleotide triphosphate hydrolases"/>
    <property type="match status" value="1"/>
</dbReference>
<dbReference type="Gene3D" id="1.10.40.70">
    <property type="match status" value="1"/>
</dbReference>
<keyword evidence="1" id="KW-0547">Nucleotide-binding</keyword>
<dbReference type="AlphaFoldDB" id="A0A839HJF4"/>
<sequence length="304" mass="32347">MSAATMNYSKARTAERSIGAILVDAGILSPQDAERVLQVQKSEGLRFGEAGVRIGVLTEADIVYALSLQFNYPFLPTGPNKPVSEEVVAAYKPFGVEGDQIRALRSQLQLRWFNAPGKRTALSIVSTSRGDGRSHLAANLAVSFAQVGERTLLIDADLRNPRQHQLFQLESGAGLSSLLAGRVHDRAISFIPGIPGLAVLPAGPTPPNPAELLGTTSLDRILEQSMATFDAVIIDTPAFELGDDSLLMTRFAGAALAVARSHRTRAKLFSNMIGALSDVGAPTIGTVLVDVPTTKAKSRLRHSA</sequence>
<evidence type="ECO:0000313" key="3">
    <source>
        <dbReference type="EMBL" id="MBB1162525.1"/>
    </source>
</evidence>
<dbReference type="RefSeq" id="WP_182664560.1">
    <property type="nucleotide sequence ID" value="NZ_JACIVI010000004.1"/>
</dbReference>
<dbReference type="SUPFAM" id="SSF52540">
    <property type="entry name" value="P-loop containing nucleoside triphosphate hydrolases"/>
    <property type="match status" value="1"/>
</dbReference>
<dbReference type="InterPro" id="IPR027417">
    <property type="entry name" value="P-loop_NTPase"/>
</dbReference>